<dbReference type="InterPro" id="IPR013103">
    <property type="entry name" value="RVT_2"/>
</dbReference>
<dbReference type="InterPro" id="IPR036397">
    <property type="entry name" value="RNaseH_sf"/>
</dbReference>
<dbReference type="Pfam" id="PF25597">
    <property type="entry name" value="SH3_retrovirus"/>
    <property type="match status" value="1"/>
</dbReference>
<evidence type="ECO:0000259" key="2">
    <source>
        <dbReference type="Pfam" id="PF07727"/>
    </source>
</evidence>
<dbReference type="InterPro" id="IPR043502">
    <property type="entry name" value="DNA/RNA_pol_sf"/>
</dbReference>
<dbReference type="EMBL" id="JAVXUO010000833">
    <property type="protein sequence ID" value="KAK2988668.1"/>
    <property type="molecule type" value="Genomic_DNA"/>
</dbReference>
<comment type="caution">
    <text evidence="4">The sequence shown here is derived from an EMBL/GenBank/DDBJ whole genome shotgun (WGS) entry which is preliminary data.</text>
</comment>
<dbReference type="GO" id="GO:0003676">
    <property type="term" value="F:nucleic acid binding"/>
    <property type="evidence" value="ECO:0007669"/>
    <property type="project" value="InterPro"/>
</dbReference>
<keyword evidence="5" id="KW-1185">Reference proteome</keyword>
<protein>
    <recommendedName>
        <fullName evidence="6">Copia-type polyprotein</fullName>
    </recommendedName>
</protein>
<proteinExistence type="predicted"/>
<dbReference type="PANTHER" id="PTHR11439:SF517">
    <property type="entry name" value="CYSTEINE-RICH RLK (RECEPTOR-LIKE PROTEIN KINASE) 8"/>
    <property type="match status" value="1"/>
</dbReference>
<dbReference type="Gene3D" id="3.30.420.10">
    <property type="entry name" value="Ribonuclease H-like superfamily/Ribonuclease H"/>
    <property type="match status" value="1"/>
</dbReference>
<sequence length="415" mass="47967">MLKSKNSPKEFWAEAVDCAVYLLNRSPTRSVWNQTPQEAWSGYKPSVSHLKVFGSIAYVHVPDQQRKKLDDKNEKFIFIGYSQESKRYKLYNPVDKKMKVSRDVTFDEKSSWDWTDRDKEQYVFYPIDTDRKEVEEESIEPVTPSSPVSPTQSIPSSSSVDSPIKTGPQSKRSLEEIYDDLNQNQSMFCDILIVCLYVDDLIFTGNNVKMFDDFKKKMAKEFEMTDIGLMSYYLGIEVKQRDDGIFISQEAYAKEVLKSDWARDVDDRKSTIGFIFYFGKAALTWTSKKQSIVTLSTCEAEYVAATSTVCHAIWLRSLLKELSFIQDESTQIYVDNKSVIALAKNPVFHDQSKHIDTRYHFIRESIAKKQVQVKFVKSEDQDADILTKPLNREVFEKLRSRLGMRESSLRGRVGS</sequence>
<dbReference type="AlphaFoldDB" id="A0AA88RFM9"/>
<dbReference type="Pfam" id="PF07727">
    <property type="entry name" value="RVT_2"/>
    <property type="match status" value="1"/>
</dbReference>
<accession>A0AA88RFM9</accession>
<organism evidence="4 5">
    <name type="scientific">Escallonia rubra</name>
    <dbReference type="NCBI Taxonomy" id="112253"/>
    <lineage>
        <taxon>Eukaryota</taxon>
        <taxon>Viridiplantae</taxon>
        <taxon>Streptophyta</taxon>
        <taxon>Embryophyta</taxon>
        <taxon>Tracheophyta</taxon>
        <taxon>Spermatophyta</taxon>
        <taxon>Magnoliopsida</taxon>
        <taxon>eudicotyledons</taxon>
        <taxon>Gunneridae</taxon>
        <taxon>Pentapetalae</taxon>
        <taxon>asterids</taxon>
        <taxon>campanulids</taxon>
        <taxon>Escalloniales</taxon>
        <taxon>Escalloniaceae</taxon>
        <taxon>Escallonia</taxon>
    </lineage>
</organism>
<dbReference type="SUPFAM" id="SSF56672">
    <property type="entry name" value="DNA/RNA polymerases"/>
    <property type="match status" value="1"/>
</dbReference>
<feature type="domain" description="Reverse transcriptase Ty1/copia-type" evidence="2">
    <location>
        <begin position="187"/>
        <end position="259"/>
    </location>
</feature>
<evidence type="ECO:0000256" key="1">
    <source>
        <dbReference type="SAM" id="MobiDB-lite"/>
    </source>
</evidence>
<feature type="region of interest" description="Disordered" evidence="1">
    <location>
        <begin position="133"/>
        <end position="170"/>
    </location>
</feature>
<dbReference type="CDD" id="cd09272">
    <property type="entry name" value="RNase_HI_RT_Ty1"/>
    <property type="match status" value="1"/>
</dbReference>
<dbReference type="InterPro" id="IPR057670">
    <property type="entry name" value="SH3_retrovirus"/>
</dbReference>
<dbReference type="PANTHER" id="PTHR11439">
    <property type="entry name" value="GAG-POL-RELATED RETROTRANSPOSON"/>
    <property type="match status" value="1"/>
</dbReference>
<evidence type="ECO:0008006" key="6">
    <source>
        <dbReference type="Google" id="ProtNLM"/>
    </source>
</evidence>
<dbReference type="Proteomes" id="UP001187471">
    <property type="component" value="Unassembled WGS sequence"/>
</dbReference>
<evidence type="ECO:0000313" key="4">
    <source>
        <dbReference type="EMBL" id="KAK2988668.1"/>
    </source>
</evidence>
<gene>
    <name evidence="4" type="ORF">RJ640_000275</name>
</gene>
<evidence type="ECO:0000259" key="3">
    <source>
        <dbReference type="Pfam" id="PF25597"/>
    </source>
</evidence>
<evidence type="ECO:0000313" key="5">
    <source>
        <dbReference type="Proteomes" id="UP001187471"/>
    </source>
</evidence>
<reference evidence="4" key="1">
    <citation type="submission" date="2022-12" db="EMBL/GenBank/DDBJ databases">
        <title>Draft genome assemblies for two species of Escallonia (Escalloniales).</title>
        <authorList>
            <person name="Chanderbali A."/>
            <person name="Dervinis C."/>
            <person name="Anghel I."/>
            <person name="Soltis D."/>
            <person name="Soltis P."/>
            <person name="Zapata F."/>
        </authorList>
    </citation>
    <scope>NUCLEOTIDE SEQUENCE</scope>
    <source>
        <strain evidence="4">UCBG92.1500</strain>
        <tissue evidence="4">Leaf</tissue>
    </source>
</reference>
<name>A0AA88RFM9_9ASTE</name>
<feature type="domain" description="Retroviral polymerase SH3-like" evidence="3">
    <location>
        <begin position="55"/>
        <end position="118"/>
    </location>
</feature>
<dbReference type="InterPro" id="IPR012337">
    <property type="entry name" value="RNaseH-like_sf"/>
</dbReference>
<dbReference type="SUPFAM" id="SSF53098">
    <property type="entry name" value="Ribonuclease H-like"/>
    <property type="match status" value="1"/>
</dbReference>
<feature type="compositionally biased region" description="Low complexity" evidence="1">
    <location>
        <begin position="140"/>
        <end position="163"/>
    </location>
</feature>